<comment type="caution">
    <text evidence="1">The sequence shown here is derived from an EMBL/GenBank/DDBJ whole genome shotgun (WGS) entry which is preliminary data.</text>
</comment>
<organism evidence="1">
    <name type="scientific">marine sediment metagenome</name>
    <dbReference type="NCBI Taxonomy" id="412755"/>
    <lineage>
        <taxon>unclassified sequences</taxon>
        <taxon>metagenomes</taxon>
        <taxon>ecological metagenomes</taxon>
    </lineage>
</organism>
<name>X1K7B1_9ZZZZ</name>
<evidence type="ECO:0000313" key="1">
    <source>
        <dbReference type="EMBL" id="GAH86149.1"/>
    </source>
</evidence>
<feature type="non-terminal residue" evidence="1">
    <location>
        <position position="1"/>
    </location>
</feature>
<proteinExistence type="predicted"/>
<dbReference type="AlphaFoldDB" id="X1K7B1"/>
<dbReference type="EMBL" id="BARU01035938">
    <property type="protein sequence ID" value="GAH86149.1"/>
    <property type="molecule type" value="Genomic_DNA"/>
</dbReference>
<reference evidence="1" key="1">
    <citation type="journal article" date="2014" name="Front. Microbiol.">
        <title>High frequency of phylogenetically diverse reductive dehalogenase-homologous genes in deep subseafloor sedimentary metagenomes.</title>
        <authorList>
            <person name="Kawai M."/>
            <person name="Futagami T."/>
            <person name="Toyoda A."/>
            <person name="Takaki Y."/>
            <person name="Nishi S."/>
            <person name="Hori S."/>
            <person name="Arai W."/>
            <person name="Tsubouchi T."/>
            <person name="Morono Y."/>
            <person name="Uchiyama I."/>
            <person name="Ito T."/>
            <person name="Fujiyama A."/>
            <person name="Inagaki F."/>
            <person name="Takami H."/>
        </authorList>
    </citation>
    <scope>NUCLEOTIDE SEQUENCE</scope>
    <source>
        <strain evidence="1">Expedition CK06-06</strain>
    </source>
</reference>
<gene>
    <name evidence="1" type="ORF">S03H2_56194</name>
</gene>
<sequence>YKQTKPFLYEFEIDGYNRYTMEHQMLKRKMGMEDLMAVGAAEEVMVGLMKVHGFVTERIVITEGWRR</sequence>
<accession>X1K7B1</accession>
<protein>
    <submittedName>
        <fullName evidence="1">Uncharacterized protein</fullName>
    </submittedName>
</protein>